<dbReference type="SUPFAM" id="SSF51735">
    <property type="entry name" value="NAD(P)-binding Rossmann-fold domains"/>
    <property type="match status" value="1"/>
</dbReference>
<dbReference type="EMBL" id="MFFT01000002">
    <property type="protein sequence ID" value="OGF23590.1"/>
    <property type="molecule type" value="Genomic_DNA"/>
</dbReference>
<gene>
    <name evidence="2" type="ORF">A3D45_02275</name>
</gene>
<proteinExistence type="predicted"/>
<evidence type="ECO:0000313" key="2">
    <source>
        <dbReference type="EMBL" id="OGF23590.1"/>
    </source>
</evidence>
<dbReference type="InterPro" id="IPR036291">
    <property type="entry name" value="NAD(P)-bd_dom_sf"/>
</dbReference>
<dbReference type="InterPro" id="IPR016040">
    <property type="entry name" value="NAD(P)-bd_dom"/>
</dbReference>
<evidence type="ECO:0000259" key="1">
    <source>
        <dbReference type="Pfam" id="PF16363"/>
    </source>
</evidence>
<dbReference type="Pfam" id="PF16363">
    <property type="entry name" value="GDP_Man_Dehyd"/>
    <property type="match status" value="1"/>
</dbReference>
<comment type="caution">
    <text evidence="2">The sequence shown here is derived from an EMBL/GenBank/DDBJ whole genome shotgun (WGS) entry which is preliminary data.</text>
</comment>
<sequence>MNKLFNGVYRGKKVLVTGHTGFKGSWLSLWLNKLGAEVIGYAIDVPTQPNHFELLNLGITSIMGDVLDKEKIFKTIEAQQPDIVFHLAAQSLVRKSYRKPIETIETNIMGTANILESCRKNKHVKAIVIITSDKCYQNREWARGYKETDALGGDDPYSASKGSADLIAAAYRQSFFNLNEYGKSHTTLLATARAGNVIGGGDWAADRLIPDIMRAADKNEAVIIRNPHATRPWQHVLEPLSGYLQLGWKLLSGKKEFSDNWNFGPPDGSVLAVLQVIAQAKQQWDKINYEIKENFADFHEAKLLKLDSTKARERLKWKNVWDSKKTSKKTIDWYKNYYQNAKVVSDQDLHNYIQDAKQLSIEWANI</sequence>
<dbReference type="Gene3D" id="3.40.50.720">
    <property type="entry name" value="NAD(P)-binding Rossmann-like Domain"/>
    <property type="match status" value="1"/>
</dbReference>
<dbReference type="NCBIfam" id="TIGR02622">
    <property type="entry name" value="CDP_4_6_dhtase"/>
    <property type="match status" value="1"/>
</dbReference>
<name>A0A1F5SA47_9BACT</name>
<reference evidence="2 3" key="1">
    <citation type="journal article" date="2016" name="Nat. Commun.">
        <title>Thousands of microbial genomes shed light on interconnected biogeochemical processes in an aquifer system.</title>
        <authorList>
            <person name="Anantharaman K."/>
            <person name="Brown C.T."/>
            <person name="Hug L.A."/>
            <person name="Sharon I."/>
            <person name="Castelle C.J."/>
            <person name="Probst A.J."/>
            <person name="Thomas B.C."/>
            <person name="Singh A."/>
            <person name="Wilkins M.J."/>
            <person name="Karaoz U."/>
            <person name="Brodie E.L."/>
            <person name="Williams K.H."/>
            <person name="Hubbard S.S."/>
            <person name="Banfield J.F."/>
        </authorList>
    </citation>
    <scope>NUCLEOTIDE SEQUENCE [LARGE SCALE GENOMIC DNA]</scope>
</reference>
<accession>A0A1F5SA47</accession>
<dbReference type="InterPro" id="IPR013445">
    <property type="entry name" value="CDP_4_6_deHydtase"/>
</dbReference>
<dbReference type="AlphaFoldDB" id="A0A1F5SA47"/>
<dbReference type="CDD" id="cd05252">
    <property type="entry name" value="CDP_GD_SDR_e"/>
    <property type="match status" value="1"/>
</dbReference>
<evidence type="ECO:0000313" key="3">
    <source>
        <dbReference type="Proteomes" id="UP000176877"/>
    </source>
</evidence>
<protein>
    <submittedName>
        <fullName evidence="2">CDP-glucose 4,6-dehydratase</fullName>
    </submittedName>
</protein>
<dbReference type="Proteomes" id="UP000176877">
    <property type="component" value="Unassembled WGS sequence"/>
</dbReference>
<feature type="domain" description="NAD(P)-binding" evidence="1">
    <location>
        <begin position="15"/>
        <end position="325"/>
    </location>
</feature>
<dbReference type="PANTHER" id="PTHR43000">
    <property type="entry name" value="DTDP-D-GLUCOSE 4,6-DEHYDRATASE-RELATED"/>
    <property type="match status" value="1"/>
</dbReference>
<organism evidence="2 3">
    <name type="scientific">Candidatus Falkowbacteria bacterium RIFCSPHIGHO2_02_FULL_42_9</name>
    <dbReference type="NCBI Taxonomy" id="1797986"/>
    <lineage>
        <taxon>Bacteria</taxon>
        <taxon>Candidatus Falkowiibacteriota</taxon>
    </lineage>
</organism>
<dbReference type="Gene3D" id="3.90.25.10">
    <property type="entry name" value="UDP-galactose 4-epimerase, domain 1"/>
    <property type="match status" value="1"/>
</dbReference>